<dbReference type="GO" id="GO:0003677">
    <property type="term" value="F:DNA binding"/>
    <property type="evidence" value="ECO:0007669"/>
    <property type="project" value="UniProtKB-KW"/>
</dbReference>
<dbReference type="CDD" id="cd00093">
    <property type="entry name" value="HTH_XRE"/>
    <property type="match status" value="1"/>
</dbReference>
<dbReference type="Pfam" id="PF01381">
    <property type="entry name" value="HTH_3"/>
    <property type="match status" value="1"/>
</dbReference>
<proteinExistence type="predicted"/>
<dbReference type="EMBL" id="BARV01028127">
    <property type="protein sequence ID" value="GAI44799.1"/>
    <property type="molecule type" value="Genomic_DNA"/>
</dbReference>
<name>X1QNF1_9ZZZZ</name>
<evidence type="ECO:0000313" key="3">
    <source>
        <dbReference type="EMBL" id="GAI44799.1"/>
    </source>
</evidence>
<feature type="domain" description="HTH cro/C1-type" evidence="2">
    <location>
        <begin position="23"/>
        <end position="69"/>
    </location>
</feature>
<dbReference type="SUPFAM" id="SSF47413">
    <property type="entry name" value="lambda repressor-like DNA-binding domains"/>
    <property type="match status" value="1"/>
</dbReference>
<dbReference type="InterPro" id="IPR010982">
    <property type="entry name" value="Lambda_DNA-bd_dom_sf"/>
</dbReference>
<dbReference type="PROSITE" id="PS50943">
    <property type="entry name" value="HTH_CROC1"/>
    <property type="match status" value="1"/>
</dbReference>
<dbReference type="NCBIfam" id="TIGR02607">
    <property type="entry name" value="antidote_HigA"/>
    <property type="match status" value="1"/>
</dbReference>
<dbReference type="PANTHER" id="PTHR36924">
    <property type="entry name" value="ANTITOXIN HIGA-1"/>
    <property type="match status" value="1"/>
</dbReference>
<dbReference type="InterPro" id="IPR001387">
    <property type="entry name" value="Cro/C1-type_HTH"/>
</dbReference>
<organism evidence="3">
    <name type="scientific">marine sediment metagenome</name>
    <dbReference type="NCBI Taxonomy" id="412755"/>
    <lineage>
        <taxon>unclassified sequences</taxon>
        <taxon>metagenomes</taxon>
        <taxon>ecological metagenomes</taxon>
    </lineage>
</organism>
<dbReference type="SMART" id="SM00530">
    <property type="entry name" value="HTH_XRE"/>
    <property type="match status" value="1"/>
</dbReference>
<sequence length="102" mass="11908">MSKKMKPVHPGEILFEEFLKPFGLSQNRLALDIRVPARRINEIVLGKRGISPDTALRLAKYFRMSPQFWLELQMDYELDVAEDKLSEKINREVQEFETTTAP</sequence>
<comment type="caution">
    <text evidence="3">The sequence shown here is derived from an EMBL/GenBank/DDBJ whole genome shotgun (WGS) entry which is preliminary data.</text>
</comment>
<protein>
    <recommendedName>
        <fullName evidence="2">HTH cro/C1-type domain-containing protein</fullName>
    </recommendedName>
</protein>
<evidence type="ECO:0000256" key="1">
    <source>
        <dbReference type="ARBA" id="ARBA00023125"/>
    </source>
</evidence>
<evidence type="ECO:0000259" key="2">
    <source>
        <dbReference type="PROSITE" id="PS50943"/>
    </source>
</evidence>
<gene>
    <name evidence="3" type="ORF">S06H3_45106</name>
</gene>
<dbReference type="PANTHER" id="PTHR36924:SF1">
    <property type="entry name" value="ANTITOXIN HIGA-1"/>
    <property type="match status" value="1"/>
</dbReference>
<dbReference type="InterPro" id="IPR013430">
    <property type="entry name" value="Toxin_antidote_HigA"/>
</dbReference>
<dbReference type="AlphaFoldDB" id="X1QNF1"/>
<keyword evidence="1" id="KW-0238">DNA-binding</keyword>
<accession>X1QNF1</accession>
<dbReference type="Gene3D" id="1.10.260.40">
    <property type="entry name" value="lambda repressor-like DNA-binding domains"/>
    <property type="match status" value="1"/>
</dbReference>
<reference evidence="3" key="1">
    <citation type="journal article" date="2014" name="Front. Microbiol.">
        <title>High frequency of phylogenetically diverse reductive dehalogenase-homologous genes in deep subseafloor sedimentary metagenomes.</title>
        <authorList>
            <person name="Kawai M."/>
            <person name="Futagami T."/>
            <person name="Toyoda A."/>
            <person name="Takaki Y."/>
            <person name="Nishi S."/>
            <person name="Hori S."/>
            <person name="Arai W."/>
            <person name="Tsubouchi T."/>
            <person name="Morono Y."/>
            <person name="Uchiyama I."/>
            <person name="Ito T."/>
            <person name="Fujiyama A."/>
            <person name="Inagaki F."/>
            <person name="Takami H."/>
        </authorList>
    </citation>
    <scope>NUCLEOTIDE SEQUENCE</scope>
    <source>
        <strain evidence="3">Expedition CK06-06</strain>
    </source>
</reference>